<dbReference type="EMBL" id="CP077079">
    <property type="protein sequence ID" value="QXH68618.1"/>
    <property type="molecule type" value="Genomic_DNA"/>
</dbReference>
<keyword evidence="2" id="KW-1185">Reference proteome</keyword>
<proteinExistence type="predicted"/>
<organism evidence="1 2">
    <name type="scientific">Pseudomonas asgharzadehiana</name>
    <dbReference type="NCBI Taxonomy" id="2842349"/>
    <lineage>
        <taxon>Bacteria</taxon>
        <taxon>Pseudomonadati</taxon>
        <taxon>Pseudomonadota</taxon>
        <taxon>Gammaproteobacteria</taxon>
        <taxon>Pseudomonadales</taxon>
        <taxon>Pseudomonadaceae</taxon>
        <taxon>Pseudomonas</taxon>
    </lineage>
</organism>
<evidence type="ECO:0000313" key="2">
    <source>
        <dbReference type="Proteomes" id="UP000886848"/>
    </source>
</evidence>
<sequence length="158" mass="17667">MWAFDASSMIYAWDNYPKEQFPKLWNWVSNQIFLGTISMPLVAFDETTAKTPECGKWLKDEDISILHPDTAILRCAARLKALLEIDGNRYGAGVGENDLIIIATAEIKGLPLVSNESPQLTLPKLLSKYKIPAVCGYKKPPTIVIDFVSFIKQSKATF</sequence>
<dbReference type="Proteomes" id="UP000886848">
    <property type="component" value="Chromosome"/>
</dbReference>
<dbReference type="InterPro" id="IPR016541">
    <property type="entry name" value="UCP008505"/>
</dbReference>
<protein>
    <submittedName>
        <fullName evidence="1">DUF4411 family protein</fullName>
    </submittedName>
</protein>
<gene>
    <name evidence="1" type="ORF">KSS96_06715</name>
</gene>
<reference evidence="1" key="1">
    <citation type="journal article" date="2021" name="Microorganisms">
        <title>The Ever-Expanding Pseudomonas Genus: Description of 43 New Species and Partition of the Pseudomonas putida Group.</title>
        <authorList>
            <person name="Girard L."/>
            <person name="Lood C."/>
            <person name="Hofte M."/>
            <person name="Vandamme P."/>
            <person name="Rokni-Zadeh H."/>
            <person name="van Noort V."/>
            <person name="Lavigne R."/>
            <person name="De Mot R."/>
        </authorList>
    </citation>
    <scope>NUCLEOTIDE SEQUENCE</scope>
    <source>
        <strain evidence="1">SWRI132</strain>
    </source>
</reference>
<name>A0ABX8P412_9PSED</name>
<evidence type="ECO:0000313" key="1">
    <source>
        <dbReference type="EMBL" id="QXH68618.1"/>
    </source>
</evidence>
<dbReference type="Pfam" id="PF14367">
    <property type="entry name" value="DUF4411"/>
    <property type="match status" value="1"/>
</dbReference>
<accession>A0ABX8P412</accession>
<dbReference type="RefSeq" id="WP_217855919.1">
    <property type="nucleotide sequence ID" value="NZ_CP077079.1"/>
</dbReference>